<dbReference type="GO" id="GO:0009055">
    <property type="term" value="F:electron transfer activity"/>
    <property type="evidence" value="ECO:0007669"/>
    <property type="project" value="InterPro"/>
</dbReference>
<dbReference type="AlphaFoldDB" id="A0AAD1EXM8"/>
<reference evidence="7 8" key="1">
    <citation type="journal article" date="2014" name="ISME J.">
        <title>Swapping symbionts in spittlebugs: evolutionary replacement of a reduced genome symbiont.</title>
        <authorList>
            <person name="Koga R."/>
            <person name="Moran N.A."/>
        </authorList>
    </citation>
    <scope>NUCLEOTIDE SEQUENCE [LARGE SCALE GENOMIC DNA]</scope>
    <source>
        <strain evidence="7 8">PSPU</strain>
    </source>
</reference>
<dbReference type="InterPro" id="IPR036909">
    <property type="entry name" value="Cyt_c-like_dom_sf"/>
</dbReference>
<accession>A0AAD1EXM8</accession>
<keyword evidence="2 4" id="KW-0479">Metal-binding</keyword>
<dbReference type="PROSITE" id="PS51257">
    <property type="entry name" value="PROKAR_LIPOPROTEIN"/>
    <property type="match status" value="1"/>
</dbReference>
<keyword evidence="5" id="KW-1133">Transmembrane helix</keyword>
<evidence type="ECO:0000313" key="7">
    <source>
        <dbReference type="EMBL" id="BAO66252.1"/>
    </source>
</evidence>
<evidence type="ECO:0000256" key="4">
    <source>
        <dbReference type="PROSITE-ProRule" id="PRU00433"/>
    </source>
</evidence>
<protein>
    <submittedName>
        <fullName evidence="7">Cytochrome c</fullName>
    </submittedName>
</protein>
<dbReference type="InterPro" id="IPR009056">
    <property type="entry name" value="Cyt_c-like_dom"/>
</dbReference>
<evidence type="ECO:0000256" key="2">
    <source>
        <dbReference type="ARBA" id="ARBA00022723"/>
    </source>
</evidence>
<dbReference type="CDD" id="cd08168">
    <property type="entry name" value="Cytochrom_C3"/>
    <property type="match status" value="1"/>
</dbReference>
<keyword evidence="5" id="KW-0472">Membrane</keyword>
<evidence type="ECO:0000313" key="8">
    <source>
        <dbReference type="Proteomes" id="UP000031659"/>
    </source>
</evidence>
<dbReference type="EMBL" id="AP013293">
    <property type="protein sequence ID" value="BAO66252.1"/>
    <property type="molecule type" value="Genomic_DNA"/>
</dbReference>
<dbReference type="InterPro" id="IPR036280">
    <property type="entry name" value="Multihaem_cyt_sf"/>
</dbReference>
<dbReference type="Proteomes" id="UP000031659">
    <property type="component" value="Chromosome"/>
</dbReference>
<dbReference type="SUPFAM" id="SSF46626">
    <property type="entry name" value="Cytochrome c"/>
    <property type="match status" value="1"/>
</dbReference>
<evidence type="ECO:0000256" key="1">
    <source>
        <dbReference type="ARBA" id="ARBA00022617"/>
    </source>
</evidence>
<feature type="domain" description="Cytochrome c" evidence="6">
    <location>
        <begin position="29"/>
        <end position="123"/>
    </location>
</feature>
<evidence type="ECO:0000256" key="5">
    <source>
        <dbReference type="SAM" id="Phobius"/>
    </source>
</evidence>
<dbReference type="GO" id="GO:0046872">
    <property type="term" value="F:metal ion binding"/>
    <property type="evidence" value="ECO:0007669"/>
    <property type="project" value="UniProtKB-KW"/>
</dbReference>
<dbReference type="Pfam" id="PF00034">
    <property type="entry name" value="Cytochrom_C"/>
    <property type="match status" value="1"/>
</dbReference>
<gene>
    <name evidence="7" type="ORF">SMPSPU_082</name>
</gene>
<dbReference type="Gene3D" id="3.90.10.10">
    <property type="entry name" value="Cytochrome C3"/>
    <property type="match status" value="2"/>
</dbReference>
<keyword evidence="1 4" id="KW-0349">Heme</keyword>
<dbReference type="KEGG" id="smup:SMPSPU_082"/>
<organism evidence="7 8">
    <name type="scientific">Candidatus Karelsulcia muelleri PSPU</name>
    <dbReference type="NCBI Taxonomy" id="1189303"/>
    <lineage>
        <taxon>Bacteria</taxon>
        <taxon>Pseudomonadati</taxon>
        <taxon>Bacteroidota</taxon>
        <taxon>Flavobacteriia</taxon>
        <taxon>Flavobacteriales</taxon>
        <taxon>Candidatus Karelsulcia</taxon>
    </lineage>
</organism>
<keyword evidence="3 4" id="KW-0408">Iron</keyword>
<dbReference type="PROSITE" id="PS51007">
    <property type="entry name" value="CYTC"/>
    <property type="match status" value="1"/>
</dbReference>
<keyword evidence="5" id="KW-0812">Transmembrane</keyword>
<proteinExistence type="predicted"/>
<dbReference type="Gene3D" id="1.10.760.10">
    <property type="entry name" value="Cytochrome c-like domain"/>
    <property type="match status" value="1"/>
</dbReference>
<evidence type="ECO:0000256" key="3">
    <source>
        <dbReference type="ARBA" id="ARBA00023004"/>
    </source>
</evidence>
<dbReference type="SUPFAM" id="SSF48695">
    <property type="entry name" value="Multiheme cytochromes"/>
    <property type="match status" value="1"/>
</dbReference>
<sequence length="439" mass="52665">MKKKKNFFYITIMFSCLIFFKNGNTQSNKDLENGKNLFKINCTACHALDLKKKLIGPPLYGINEKRNKEWLHKWIKNNKELINSGDKEAVEIYKKYNKSDMTLFPKLSTKNIDDILYFIKNYNKNIINKNNFKKKNYSFFNHFNDPFIKIIFLGIFLISLILINFIYKLIYLLKIIKYPSIEEFISKKKYTFIEDSFYKKKIILFFIKKILKLKEIIIFIQIFFSFFVIWIIWFFLMKIDVNKGYKPNQPIFFSHKIHSGINKIHCQYCHYSSLYSKISGIPSLNVCMNCHISINSYNGDYLLKKKQFIDNEIKKIYKYLGWNEEKINFYENKSNIKWIRIHNLPKFVNFNHSQHIIVAGKEIKKSKNVDLICEACHGYVQNMDKVLMFNDFTMEWCIKCHVNTNINYNNNYYLNYYNQNYLNKKISSLGGIECGKCHY</sequence>
<dbReference type="PANTHER" id="PTHR39425:SF1">
    <property type="entry name" value="CYTOCHROME C7-LIKE DOMAIN-CONTAINING PROTEIN"/>
    <property type="match status" value="1"/>
</dbReference>
<dbReference type="GO" id="GO:0020037">
    <property type="term" value="F:heme binding"/>
    <property type="evidence" value="ECO:0007669"/>
    <property type="project" value="InterPro"/>
</dbReference>
<name>A0AAD1EXM8_9FLAO</name>
<evidence type="ECO:0000259" key="6">
    <source>
        <dbReference type="PROSITE" id="PS51007"/>
    </source>
</evidence>
<dbReference type="PANTHER" id="PTHR39425">
    <property type="entry name" value="LIPOPROTEIN CYTOCHROME C"/>
    <property type="match status" value="1"/>
</dbReference>
<feature type="transmembrane region" description="Helical" evidence="5">
    <location>
        <begin position="216"/>
        <end position="236"/>
    </location>
</feature>
<feature type="transmembrane region" description="Helical" evidence="5">
    <location>
        <begin position="147"/>
        <end position="167"/>
    </location>
</feature>
<dbReference type="RefSeq" id="WP_041093782.1">
    <property type="nucleotide sequence ID" value="NZ_AP013293.1"/>
</dbReference>